<name>A0A8B7TXV8_CASCN</name>
<organism evidence="1">
    <name type="scientific">Castor canadensis</name>
    <name type="common">American beaver</name>
    <dbReference type="NCBI Taxonomy" id="51338"/>
    <lineage>
        <taxon>Eukaryota</taxon>
        <taxon>Metazoa</taxon>
        <taxon>Chordata</taxon>
        <taxon>Craniata</taxon>
        <taxon>Vertebrata</taxon>
        <taxon>Euteleostomi</taxon>
        <taxon>Mammalia</taxon>
        <taxon>Eutheria</taxon>
        <taxon>Euarchontoglires</taxon>
        <taxon>Glires</taxon>
        <taxon>Rodentia</taxon>
        <taxon>Castorimorpha</taxon>
        <taxon>Castoridae</taxon>
        <taxon>Castor</taxon>
    </lineage>
</organism>
<dbReference type="RefSeq" id="XP_020012398.1">
    <property type="nucleotide sequence ID" value="XM_020156809.1"/>
</dbReference>
<dbReference type="OrthoDB" id="421838at2759"/>
<evidence type="ECO:0000313" key="1">
    <source>
        <dbReference type="RefSeq" id="XP_020012398.1"/>
    </source>
</evidence>
<gene>
    <name evidence="1" type="primary">LOC109681874</name>
</gene>
<dbReference type="AlphaFoldDB" id="A0A8B7TXV8"/>
<reference evidence="1" key="1">
    <citation type="submission" date="2025-08" db="UniProtKB">
        <authorList>
            <consortium name="RefSeq"/>
        </authorList>
    </citation>
    <scope>IDENTIFICATION</scope>
    <source>
        <tissue evidence="1">Leukocyte</tissue>
    </source>
</reference>
<protein>
    <submittedName>
        <fullName evidence="1">Protein strawberry notch homolog 2-like</fullName>
    </submittedName>
</protein>
<proteinExistence type="predicted"/>
<sequence>MLAVGPTMDGEYPQHELPAAGSIPLQNALLHCPWWSSFSQAPYPAFSESPQFMNSTFLGGQPCPDTSYASAATTSSFLPKSSDFPQVRTVHAIHGISLLPSVPVPVSTRCP</sequence>
<dbReference type="KEGG" id="ccan:109681874"/>
<feature type="non-terminal residue" evidence="1">
    <location>
        <position position="111"/>
    </location>
</feature>
<accession>A0A8B7TXV8</accession>